<dbReference type="PROSITE" id="PS50097">
    <property type="entry name" value="BTB"/>
    <property type="match status" value="1"/>
</dbReference>
<dbReference type="eggNOG" id="KOG1987">
    <property type="taxonomic scope" value="Eukaryota"/>
</dbReference>
<dbReference type="InterPro" id="IPR000210">
    <property type="entry name" value="BTB/POZ_dom"/>
</dbReference>
<dbReference type="EMBL" id="KK852854">
    <property type="protein sequence ID" value="KDR15022.1"/>
    <property type="molecule type" value="Genomic_DNA"/>
</dbReference>
<dbReference type="InterPro" id="IPR011333">
    <property type="entry name" value="SKP1/BTB/POZ_sf"/>
</dbReference>
<proteinExistence type="predicted"/>
<dbReference type="Proteomes" id="UP000027135">
    <property type="component" value="Unassembled WGS sequence"/>
</dbReference>
<dbReference type="Gene3D" id="1.25.40.420">
    <property type="match status" value="1"/>
</dbReference>
<dbReference type="OMA" id="YCHVSRT"/>
<dbReference type="SUPFAM" id="SSF54695">
    <property type="entry name" value="POZ domain"/>
    <property type="match status" value="1"/>
</dbReference>
<keyword evidence="3" id="KW-1185">Reference proteome</keyword>
<feature type="domain" description="BTB" evidence="1">
    <location>
        <begin position="181"/>
        <end position="256"/>
    </location>
</feature>
<organism evidence="2 3">
    <name type="scientific">Zootermopsis nevadensis</name>
    <name type="common">Dampwood termite</name>
    <dbReference type="NCBI Taxonomy" id="136037"/>
    <lineage>
        <taxon>Eukaryota</taxon>
        <taxon>Metazoa</taxon>
        <taxon>Ecdysozoa</taxon>
        <taxon>Arthropoda</taxon>
        <taxon>Hexapoda</taxon>
        <taxon>Insecta</taxon>
        <taxon>Pterygota</taxon>
        <taxon>Neoptera</taxon>
        <taxon>Polyneoptera</taxon>
        <taxon>Dictyoptera</taxon>
        <taxon>Blattodea</taxon>
        <taxon>Blattoidea</taxon>
        <taxon>Termitoidae</taxon>
        <taxon>Termopsidae</taxon>
        <taxon>Zootermopsis</taxon>
    </lineage>
</organism>
<dbReference type="STRING" id="136037.A0A067R975"/>
<dbReference type="Gene3D" id="3.30.710.10">
    <property type="entry name" value="Potassium Channel Kv1.1, Chain A"/>
    <property type="match status" value="1"/>
</dbReference>
<protein>
    <submittedName>
        <fullName evidence="2">Protein roadkill</fullName>
    </submittedName>
</protein>
<accession>A0A067R975</accession>
<gene>
    <name evidence="2" type="ORF">L798_10715</name>
</gene>
<evidence type="ECO:0000313" key="2">
    <source>
        <dbReference type="EMBL" id="KDR15022.1"/>
    </source>
</evidence>
<reference evidence="2 3" key="1">
    <citation type="journal article" date="2014" name="Nat. Commun.">
        <title>Molecular traces of alternative social organization in a termite genome.</title>
        <authorList>
            <person name="Terrapon N."/>
            <person name="Li C."/>
            <person name="Robertson H.M."/>
            <person name="Ji L."/>
            <person name="Meng X."/>
            <person name="Booth W."/>
            <person name="Chen Z."/>
            <person name="Childers C.P."/>
            <person name="Glastad K.M."/>
            <person name="Gokhale K."/>
            <person name="Gowin J."/>
            <person name="Gronenberg W."/>
            <person name="Hermansen R.A."/>
            <person name="Hu H."/>
            <person name="Hunt B.G."/>
            <person name="Huylmans A.K."/>
            <person name="Khalil S.M."/>
            <person name="Mitchell R.D."/>
            <person name="Munoz-Torres M.C."/>
            <person name="Mustard J.A."/>
            <person name="Pan H."/>
            <person name="Reese J.T."/>
            <person name="Scharf M.E."/>
            <person name="Sun F."/>
            <person name="Vogel H."/>
            <person name="Xiao J."/>
            <person name="Yang W."/>
            <person name="Yang Z."/>
            <person name="Yang Z."/>
            <person name="Zhou J."/>
            <person name="Zhu J."/>
            <person name="Brent C.S."/>
            <person name="Elsik C.G."/>
            <person name="Goodisman M.A."/>
            <person name="Liberles D.A."/>
            <person name="Roe R.M."/>
            <person name="Vargo E.L."/>
            <person name="Vilcinskas A."/>
            <person name="Wang J."/>
            <person name="Bornberg-Bauer E."/>
            <person name="Korb J."/>
            <person name="Zhang G."/>
            <person name="Liebig J."/>
        </authorList>
    </citation>
    <scope>NUCLEOTIDE SEQUENCE [LARGE SCALE GENOMIC DNA]</scope>
    <source>
        <tissue evidence="2">Whole organism</tissue>
    </source>
</reference>
<dbReference type="SMART" id="SM00225">
    <property type="entry name" value="BTB"/>
    <property type="match status" value="1"/>
</dbReference>
<dbReference type="OrthoDB" id="6359816at2759"/>
<sequence length="365" mass="41008">MAGPSSGVELLVPAVSDIIFKYTWVIEKYSHVINKRDSFDSPTFDFNVNGVQTRWNMSIRFWRGPEGKRLNNPVVLCLNMLNCSIEEPKQARVRFQFGVYNVEIKQWEMCHVSRVALHLQNTNEMLSLGYRDLSILERHTESSSGDVSVFIKLQIVQTEEEHHSLSQDLARMLSHVSENTGDIILQGDGERKFAAHSCLLSARSPVLATMIKIHEQQVTGEMHDKQDKCLELPGLGDETLQEVLRYIYTDHVDNLDTIASTLLPVGENYHLPGLKLLCERTLVETIRPESVASLLLLADQFECDSLKRAALAYCEDNATNIKKSLAWKVMEIVNPDLFTEACEAGLGSSISSNLDSLPSDTELGL</sequence>
<dbReference type="PANTHER" id="PTHR24413">
    <property type="entry name" value="SPECKLE-TYPE POZ PROTEIN"/>
    <property type="match status" value="1"/>
</dbReference>
<evidence type="ECO:0000259" key="1">
    <source>
        <dbReference type="PROSITE" id="PS50097"/>
    </source>
</evidence>
<evidence type="ECO:0000313" key="3">
    <source>
        <dbReference type="Proteomes" id="UP000027135"/>
    </source>
</evidence>
<dbReference type="InParanoid" id="A0A067R975"/>
<dbReference type="Pfam" id="PF00651">
    <property type="entry name" value="BTB"/>
    <property type="match status" value="1"/>
</dbReference>
<dbReference type="AlphaFoldDB" id="A0A067R975"/>
<name>A0A067R975_ZOONE</name>